<accession>A0ACK6</accession>
<evidence type="ECO:0000313" key="7">
    <source>
        <dbReference type="EMBL" id="AKZ60134.1"/>
    </source>
</evidence>
<keyword evidence="4" id="KW-0961">Cell wall biogenesis/degradation</keyword>
<reference evidence="8" key="2">
    <citation type="journal article" date="2006" name="Mol. Biol. Evol.">
        <title>Evolution of the terminal regions of the Streptomyces linear chromosome.</title>
        <authorList>
            <person name="Choulet F."/>
            <person name="Aigle B."/>
            <person name="Gallois A."/>
            <person name="Mangenot S."/>
            <person name="Gerbaud C."/>
            <person name="Truong C."/>
            <person name="Francou F.X."/>
            <person name="Fourrier C."/>
            <person name="Guerineau M."/>
            <person name="Decaris B."/>
            <person name="Barbe V."/>
            <person name="Pernodet J.L."/>
            <person name="Leblond P."/>
        </authorList>
    </citation>
    <scope>NUCLEOTIDE SEQUENCE</scope>
    <source>
        <strain evidence="8">ATCC 23877</strain>
    </source>
</reference>
<dbReference type="Pfam" id="PF01510">
    <property type="entry name" value="Amidase_2"/>
    <property type="match status" value="1"/>
</dbReference>
<dbReference type="SMART" id="SM00644">
    <property type="entry name" value="Ami_2"/>
    <property type="match status" value="1"/>
</dbReference>
<reference evidence="7" key="4">
    <citation type="submission" date="2015-07" db="EMBL/GenBank/DDBJ databases">
        <title>Complete genome sequence of Streptomyces ambofaciens ATCC 23877, the spiramycin producer.</title>
        <authorList>
            <person name="Thibessard A."/>
            <person name="Haas D."/>
            <person name="Gerbaud C."/>
            <person name="Aigle B."/>
            <person name="Lautru S."/>
            <person name="Pernodet J.-L."/>
            <person name="Leblond P."/>
        </authorList>
    </citation>
    <scope>NUCLEOTIDE SEQUENCE [LARGE SCALE GENOMIC DNA]</scope>
    <source>
        <strain evidence="7">ATCC 23877</strain>
    </source>
</reference>
<sequence>MPSGLPVRRDRPTRLDTSDTSGRRVARLGDAGGVGRVVRLRRARTALCALAVTAALALTGHAAPAAAAPPPPAPDASLGAAFARAAAVHDVPRDLLVAVGYGETRLDGHADLPSQDNGYGVMHLVSNSERRTLERAARLSGASVAELRRDTGANIDGAAAVLRALADEAGLDAADRDRVDAWYPVAARYGAPGSKTAGRLYADAVYDVLGEGVRARVAGGEQVTVAPREVRPRRGPYAGTRPGASLGQDGDYPSALWNPAYSGNYAAGRGSAITTVVVHVTQGSYAGSISWFQNPDAQVSAHYVVRSSDGQITQSVRESDTAWHARSANPYSVGVEHEGYVSDPAWFTDAMYRSSAALTRHLTAKYGIPRDRAHIVGHNEVPGNDHTDPGPHWDWAYYMSLVRGDDGAGGTPFPTWGTDVSVRQQPSQDSARVATLPGPTSVRVACQVRGAPVEYDGYSNDAWSYLPDYGGYVSNIFIDVTDAWLPGVPTC</sequence>
<dbReference type="STRING" id="1889.SAM40697_6392"/>
<dbReference type="GO" id="GO:0071555">
    <property type="term" value="P:cell wall organization"/>
    <property type="evidence" value="ECO:0007669"/>
    <property type="project" value="UniProtKB-KW"/>
</dbReference>
<feature type="region of interest" description="Disordered" evidence="5">
    <location>
        <begin position="1"/>
        <end position="26"/>
    </location>
</feature>
<dbReference type="InterPro" id="IPR051206">
    <property type="entry name" value="NAMLAA_amidase_2"/>
</dbReference>
<dbReference type="Proteomes" id="UP000061018">
    <property type="component" value="Chromosome"/>
</dbReference>
<dbReference type="PANTHER" id="PTHR30417">
    <property type="entry name" value="N-ACETYLMURAMOYL-L-ALANINE AMIDASE AMID"/>
    <property type="match status" value="1"/>
</dbReference>
<organism evidence="8">
    <name type="scientific">Streptomyces ambofaciens (strain ATCC 23877 / 3486 / DSM 40053 / JCM 4204 / NBRC 12836 / NRRL B-2516)</name>
    <dbReference type="NCBI Taxonomy" id="278992"/>
    <lineage>
        <taxon>Bacteria</taxon>
        <taxon>Bacillati</taxon>
        <taxon>Actinomycetota</taxon>
        <taxon>Actinomycetes</taxon>
        <taxon>Kitasatosporales</taxon>
        <taxon>Streptomycetaceae</taxon>
        <taxon>Streptomyces</taxon>
    </lineage>
</organism>
<dbReference type="Gene3D" id="3.40.80.10">
    <property type="entry name" value="Peptidoglycan recognition protein-like"/>
    <property type="match status" value="1"/>
</dbReference>
<gene>
    <name evidence="7" type="ORF">SAM23877_7091</name>
    <name evidence="8" type="ORF">SAMR0500</name>
</gene>
<evidence type="ECO:0000256" key="5">
    <source>
        <dbReference type="SAM" id="MobiDB-lite"/>
    </source>
</evidence>
<dbReference type="InterPro" id="IPR002502">
    <property type="entry name" value="Amidase_domain"/>
</dbReference>
<reference evidence="8" key="1">
    <citation type="journal article" date="2006" name="Microbiology (Mosc.)">
        <title>Multiple biosynthetic and uptake systems mediate siderophore-dependent iron acquisition in Streptomyces coelicolor A3(2) and Streptomyces ambofaciens ATCC 23877.</title>
        <authorList>
            <person name="Barona-Gomez F."/>
            <person name="Lautru S."/>
            <person name="Francou F.X."/>
            <person name="Leblond P."/>
            <person name="Pernodet J.L."/>
            <person name="Challis G.L."/>
        </authorList>
    </citation>
    <scope>NUCLEOTIDE SEQUENCE</scope>
    <source>
        <strain evidence="8">ATCC 23877</strain>
    </source>
</reference>
<dbReference type="AlphaFoldDB" id="A0ACK6"/>
<dbReference type="InterPro" id="IPR023346">
    <property type="entry name" value="Lysozyme-like_dom_sf"/>
</dbReference>
<dbReference type="PANTHER" id="PTHR30417:SF1">
    <property type="entry name" value="N-ACETYLMURAMOYL-L-ALANINE AMIDASE AMID"/>
    <property type="match status" value="1"/>
</dbReference>
<reference evidence="9" key="3">
    <citation type="journal article" date="2015" name="J. Biotechnol.">
        <title>Complete genome sequence of Streptomyces ambofaciens ATCC 23877, the spiramycin producer.</title>
        <authorList>
            <person name="Thibessard A."/>
            <person name="Haas D."/>
            <person name="Gerbaud C."/>
            <person name="Aigle B."/>
            <person name="Lautru S."/>
            <person name="Pernodet J.L."/>
            <person name="Leblond P."/>
        </authorList>
    </citation>
    <scope>NUCLEOTIDE SEQUENCE [LARGE SCALE GENOMIC DNA]</scope>
    <source>
        <strain evidence="9">ATCC 23877 / 3486 / DSM 40053 / JCM 4204 / NBRC 12836 / NRRL B-2516</strain>
    </source>
</reference>
<dbReference type="GO" id="GO:0008745">
    <property type="term" value="F:N-acetylmuramoyl-L-alanine amidase activity"/>
    <property type="evidence" value="ECO:0007669"/>
    <property type="project" value="UniProtKB-EC"/>
</dbReference>
<dbReference type="Gene3D" id="1.10.530.10">
    <property type="match status" value="1"/>
</dbReference>
<proteinExistence type="predicted"/>
<dbReference type="SUPFAM" id="SSF53955">
    <property type="entry name" value="Lysozyme-like"/>
    <property type="match status" value="1"/>
</dbReference>
<dbReference type="EMBL" id="AM238664">
    <property type="protein sequence ID" value="CAJ88210.1"/>
    <property type="molecule type" value="Genomic_DNA"/>
</dbReference>
<protein>
    <recommendedName>
        <fullName evidence="2">N-acetylmuramoyl-L-alanine amidase</fullName>
        <ecNumber evidence="2">3.5.1.28</ecNumber>
    </recommendedName>
</protein>
<feature type="domain" description="N-acetylmuramoyl-L-alanine amidase" evidence="6">
    <location>
        <begin position="261"/>
        <end position="390"/>
    </location>
</feature>
<dbReference type="GO" id="GO:0009253">
    <property type="term" value="P:peptidoglycan catabolic process"/>
    <property type="evidence" value="ECO:0007669"/>
    <property type="project" value="InterPro"/>
</dbReference>
<dbReference type="SUPFAM" id="SSF55846">
    <property type="entry name" value="N-acetylmuramoyl-L-alanine amidase-like"/>
    <property type="match status" value="1"/>
</dbReference>
<evidence type="ECO:0000259" key="6">
    <source>
        <dbReference type="SMART" id="SM00644"/>
    </source>
</evidence>
<comment type="catalytic activity">
    <reaction evidence="1">
        <text>Hydrolyzes the link between N-acetylmuramoyl residues and L-amino acid residues in certain cell-wall glycopeptides.</text>
        <dbReference type="EC" id="3.5.1.28"/>
    </reaction>
</comment>
<keyword evidence="3" id="KW-0378">Hydrolase</keyword>
<evidence type="ECO:0000256" key="2">
    <source>
        <dbReference type="ARBA" id="ARBA00011901"/>
    </source>
</evidence>
<evidence type="ECO:0000313" key="8">
    <source>
        <dbReference type="EMBL" id="CAJ88210.1"/>
    </source>
</evidence>
<dbReference type="FunFam" id="3.40.80.10:FF:000006">
    <property type="entry name" value="N-acetylmuramoyl-L-alanine amidase"/>
    <property type="match status" value="1"/>
</dbReference>
<evidence type="ECO:0000313" key="9">
    <source>
        <dbReference type="Proteomes" id="UP000061018"/>
    </source>
</evidence>
<dbReference type="EC" id="3.5.1.28" evidence="2"/>
<dbReference type="KEGG" id="samb:SAM23877_7091"/>
<dbReference type="EMBL" id="CP012382">
    <property type="protein sequence ID" value="AKZ60134.1"/>
    <property type="molecule type" value="Genomic_DNA"/>
</dbReference>
<dbReference type="GO" id="GO:0009254">
    <property type="term" value="P:peptidoglycan turnover"/>
    <property type="evidence" value="ECO:0007669"/>
    <property type="project" value="TreeGrafter"/>
</dbReference>
<feature type="compositionally biased region" description="Basic and acidic residues" evidence="5">
    <location>
        <begin position="7"/>
        <end position="17"/>
    </location>
</feature>
<evidence type="ECO:0000256" key="4">
    <source>
        <dbReference type="ARBA" id="ARBA00023316"/>
    </source>
</evidence>
<name>A0ACK6_STRA7</name>
<evidence type="ECO:0000256" key="1">
    <source>
        <dbReference type="ARBA" id="ARBA00001561"/>
    </source>
</evidence>
<evidence type="ECO:0000256" key="3">
    <source>
        <dbReference type="ARBA" id="ARBA00022801"/>
    </source>
</evidence>
<dbReference type="CDD" id="cd06583">
    <property type="entry name" value="PGRP"/>
    <property type="match status" value="1"/>
</dbReference>
<dbReference type="InterPro" id="IPR036505">
    <property type="entry name" value="Amidase/PGRP_sf"/>
</dbReference>